<keyword evidence="5" id="KW-0539">Nucleus</keyword>
<dbReference type="SUPFAM" id="SSF101936">
    <property type="entry name" value="DNA-binding pseudobarrel domain"/>
    <property type="match status" value="1"/>
</dbReference>
<dbReference type="Proteomes" id="UP001497516">
    <property type="component" value="Chromosome 5"/>
</dbReference>
<dbReference type="GO" id="GO:0003677">
    <property type="term" value="F:DNA binding"/>
    <property type="evidence" value="ECO:0007669"/>
    <property type="project" value="UniProtKB-KW"/>
</dbReference>
<keyword evidence="2" id="KW-0805">Transcription regulation</keyword>
<evidence type="ECO:0000256" key="4">
    <source>
        <dbReference type="ARBA" id="ARBA00023163"/>
    </source>
</evidence>
<evidence type="ECO:0000259" key="6">
    <source>
        <dbReference type="PROSITE" id="PS50863"/>
    </source>
</evidence>
<dbReference type="EMBL" id="OZ034818">
    <property type="protein sequence ID" value="CAL1386525.1"/>
    <property type="molecule type" value="Genomic_DNA"/>
</dbReference>
<evidence type="ECO:0000256" key="3">
    <source>
        <dbReference type="ARBA" id="ARBA00023125"/>
    </source>
</evidence>
<dbReference type="CDD" id="cd10017">
    <property type="entry name" value="B3_DNA"/>
    <property type="match status" value="1"/>
</dbReference>
<sequence length="115" mass="13157">MKKGTEKTVMKQPSASRHPSFCGFHVSNSPQALPSGRLLFSERVDWVILKLGGKKWEVKLNRRGGKWRYTKFSASWNKFAEENSLELGDECTFELLKMDHVLVFNVTVVHGLMCL</sequence>
<protein>
    <recommendedName>
        <fullName evidence="6">TF-B3 domain-containing protein</fullName>
    </recommendedName>
</protein>
<dbReference type="PANTHER" id="PTHR31391">
    <property type="entry name" value="B3 DOMAIN-CONTAINING PROTEIN OS11G0197600-RELATED"/>
    <property type="match status" value="1"/>
</dbReference>
<dbReference type="Gene3D" id="2.40.330.10">
    <property type="entry name" value="DNA-binding pseudobarrel domain"/>
    <property type="match status" value="1"/>
</dbReference>
<evidence type="ECO:0000313" key="8">
    <source>
        <dbReference type="Proteomes" id="UP001497516"/>
    </source>
</evidence>
<gene>
    <name evidence="7" type="ORF">LTRI10_LOCUS27569</name>
</gene>
<keyword evidence="8" id="KW-1185">Reference proteome</keyword>
<dbReference type="InterPro" id="IPR015300">
    <property type="entry name" value="DNA-bd_pseudobarrel_sf"/>
</dbReference>
<evidence type="ECO:0000256" key="1">
    <source>
        <dbReference type="ARBA" id="ARBA00004123"/>
    </source>
</evidence>
<reference evidence="7 8" key="1">
    <citation type="submission" date="2024-04" db="EMBL/GenBank/DDBJ databases">
        <authorList>
            <person name="Fracassetti M."/>
        </authorList>
    </citation>
    <scope>NUCLEOTIDE SEQUENCE [LARGE SCALE GENOMIC DNA]</scope>
</reference>
<comment type="subcellular location">
    <subcellularLocation>
        <location evidence="1">Nucleus</location>
    </subcellularLocation>
</comment>
<dbReference type="PROSITE" id="PS50863">
    <property type="entry name" value="B3"/>
    <property type="match status" value="1"/>
</dbReference>
<dbReference type="AlphaFoldDB" id="A0AAV2EM42"/>
<dbReference type="InterPro" id="IPR003340">
    <property type="entry name" value="B3_DNA-bd"/>
</dbReference>
<name>A0AAV2EM42_9ROSI</name>
<feature type="domain" description="TF-B3" evidence="6">
    <location>
        <begin position="47"/>
        <end position="110"/>
    </location>
</feature>
<dbReference type="GO" id="GO:0005634">
    <property type="term" value="C:nucleus"/>
    <property type="evidence" value="ECO:0007669"/>
    <property type="project" value="UniProtKB-SubCell"/>
</dbReference>
<keyword evidence="3" id="KW-0238">DNA-binding</keyword>
<evidence type="ECO:0000313" key="7">
    <source>
        <dbReference type="EMBL" id="CAL1386525.1"/>
    </source>
</evidence>
<evidence type="ECO:0000256" key="5">
    <source>
        <dbReference type="ARBA" id="ARBA00023242"/>
    </source>
</evidence>
<evidence type="ECO:0000256" key="2">
    <source>
        <dbReference type="ARBA" id="ARBA00023015"/>
    </source>
</evidence>
<dbReference type="PANTHER" id="PTHR31391:SF143">
    <property type="entry name" value="B3 DNA-BINDING DOMAIN PROTEIN"/>
    <property type="match status" value="1"/>
</dbReference>
<dbReference type="Pfam" id="PF02362">
    <property type="entry name" value="B3"/>
    <property type="match status" value="1"/>
</dbReference>
<dbReference type="SMART" id="SM01019">
    <property type="entry name" value="B3"/>
    <property type="match status" value="1"/>
</dbReference>
<organism evidence="7 8">
    <name type="scientific">Linum trigynum</name>
    <dbReference type="NCBI Taxonomy" id="586398"/>
    <lineage>
        <taxon>Eukaryota</taxon>
        <taxon>Viridiplantae</taxon>
        <taxon>Streptophyta</taxon>
        <taxon>Embryophyta</taxon>
        <taxon>Tracheophyta</taxon>
        <taxon>Spermatophyta</taxon>
        <taxon>Magnoliopsida</taxon>
        <taxon>eudicotyledons</taxon>
        <taxon>Gunneridae</taxon>
        <taxon>Pentapetalae</taxon>
        <taxon>rosids</taxon>
        <taxon>fabids</taxon>
        <taxon>Malpighiales</taxon>
        <taxon>Linaceae</taxon>
        <taxon>Linum</taxon>
    </lineage>
</organism>
<accession>A0AAV2EM42</accession>
<keyword evidence="4" id="KW-0804">Transcription</keyword>
<proteinExistence type="predicted"/>
<dbReference type="InterPro" id="IPR044837">
    <property type="entry name" value="REM16-like"/>
</dbReference>